<dbReference type="OrthoDB" id="4188803at2759"/>
<comment type="caution">
    <text evidence="6">The sequence shown here is derived from an EMBL/GenBank/DDBJ whole genome shotgun (WGS) entry which is preliminary data.</text>
</comment>
<keyword evidence="5" id="KW-0539">Nucleus</keyword>
<evidence type="ECO:0000256" key="5">
    <source>
        <dbReference type="ARBA" id="ARBA00023242"/>
    </source>
</evidence>
<dbReference type="Proteomes" id="UP000034164">
    <property type="component" value="Unassembled WGS sequence"/>
</dbReference>
<keyword evidence="4" id="KW-0804">Transcription</keyword>
<keyword evidence="1" id="KW-0479">Metal-binding</keyword>
<evidence type="ECO:0000313" key="6">
    <source>
        <dbReference type="EMBL" id="KKZ64893.1"/>
    </source>
</evidence>
<name>A0A0G2I3F3_9EURO</name>
<accession>A0A0G2I3F3</accession>
<evidence type="ECO:0000256" key="2">
    <source>
        <dbReference type="ARBA" id="ARBA00022833"/>
    </source>
</evidence>
<gene>
    <name evidence="6" type="ORF">EMCG_09211</name>
</gene>
<evidence type="ECO:0000256" key="4">
    <source>
        <dbReference type="ARBA" id="ARBA00023163"/>
    </source>
</evidence>
<organism evidence="6 7">
    <name type="scientific">[Emmonsia] crescens</name>
    <dbReference type="NCBI Taxonomy" id="73230"/>
    <lineage>
        <taxon>Eukaryota</taxon>
        <taxon>Fungi</taxon>
        <taxon>Dikarya</taxon>
        <taxon>Ascomycota</taxon>
        <taxon>Pezizomycotina</taxon>
        <taxon>Eurotiomycetes</taxon>
        <taxon>Eurotiomycetidae</taxon>
        <taxon>Onygenales</taxon>
        <taxon>Ajellomycetaceae</taxon>
        <taxon>Emergomyces</taxon>
    </lineage>
</organism>
<dbReference type="GO" id="GO:0046872">
    <property type="term" value="F:metal ion binding"/>
    <property type="evidence" value="ECO:0007669"/>
    <property type="project" value="UniProtKB-KW"/>
</dbReference>
<evidence type="ECO:0000256" key="1">
    <source>
        <dbReference type="ARBA" id="ARBA00022723"/>
    </source>
</evidence>
<evidence type="ECO:0000256" key="3">
    <source>
        <dbReference type="ARBA" id="ARBA00023015"/>
    </source>
</evidence>
<protein>
    <recommendedName>
        <fullName evidence="8">Transcription factor domain-containing protein</fullName>
    </recommendedName>
</protein>
<keyword evidence="3" id="KW-0805">Transcription regulation</keyword>
<dbReference type="PANTHER" id="PTHR47660:SF2">
    <property type="entry name" value="TRANSCRIPTION FACTOR WITH C2H2 AND ZN(2)-CYS(6) DNA BINDING DOMAIN (EUROFUNG)"/>
    <property type="match status" value="1"/>
</dbReference>
<proteinExistence type="predicted"/>
<sequence length="239" mass="27482">MQRPRNSLRDLVHLDLCGNYKIRSSCYLPLFFLNDSSTVAMAIDRGGIFHREFPPLKAWLKSNREQSSCGSWKTWIEYETSKRVLYSMFIMSSLLTIIYDIAPCISTAQVLGLELPSDDALLEARDERKWLALKIFNISQPPRLKLKDLLTPLISGQGNLWMDQLKEPSGLSNFSITTITHAVNVHVHVWNLRQCTPCSPQNFTRNDNNLKDEMQAFCMNQAETLLARCRQLLETVCQR</sequence>
<reference evidence="7" key="1">
    <citation type="journal article" date="2015" name="PLoS Genet.">
        <title>The dynamic genome and transcriptome of the human fungal pathogen Blastomyces and close relative Emmonsia.</title>
        <authorList>
            <person name="Munoz J.F."/>
            <person name="Gauthier G.M."/>
            <person name="Desjardins C.A."/>
            <person name="Gallo J.E."/>
            <person name="Holder J."/>
            <person name="Sullivan T.D."/>
            <person name="Marty A.J."/>
            <person name="Carmen J.C."/>
            <person name="Chen Z."/>
            <person name="Ding L."/>
            <person name="Gujja S."/>
            <person name="Magrini V."/>
            <person name="Misas E."/>
            <person name="Mitreva M."/>
            <person name="Priest M."/>
            <person name="Saif S."/>
            <person name="Whiston E.A."/>
            <person name="Young S."/>
            <person name="Zeng Q."/>
            <person name="Goldman W.E."/>
            <person name="Mardis E.R."/>
            <person name="Taylor J.W."/>
            <person name="McEwen J.G."/>
            <person name="Clay O.K."/>
            <person name="Klein B.S."/>
            <person name="Cuomo C.A."/>
        </authorList>
    </citation>
    <scope>NUCLEOTIDE SEQUENCE [LARGE SCALE GENOMIC DNA]</scope>
    <source>
        <strain evidence="7">UAMH 3008</strain>
    </source>
</reference>
<keyword evidence="2" id="KW-0862">Zinc</keyword>
<evidence type="ECO:0000313" key="7">
    <source>
        <dbReference type="Proteomes" id="UP000034164"/>
    </source>
</evidence>
<dbReference type="EMBL" id="LCZI01000729">
    <property type="protein sequence ID" value="KKZ64893.1"/>
    <property type="molecule type" value="Genomic_DNA"/>
</dbReference>
<dbReference type="VEuPathDB" id="FungiDB:EMCG_09211"/>
<evidence type="ECO:0008006" key="8">
    <source>
        <dbReference type="Google" id="ProtNLM"/>
    </source>
</evidence>
<dbReference type="AlphaFoldDB" id="A0A0G2I3F3"/>
<dbReference type="PANTHER" id="PTHR47660">
    <property type="entry name" value="TRANSCRIPTION FACTOR WITH C2H2 AND ZN(2)-CYS(6) DNA BINDING DOMAIN (EUROFUNG)-RELATED-RELATED"/>
    <property type="match status" value="1"/>
</dbReference>